<dbReference type="WBParaSite" id="SPAL_0000667700.1">
    <property type="protein sequence ID" value="SPAL_0000667700.1"/>
    <property type="gene ID" value="SPAL_0000667700"/>
</dbReference>
<keyword evidence="4" id="KW-0378">Hydrolase</keyword>
<dbReference type="Pfam" id="PF05577">
    <property type="entry name" value="Peptidase_S28"/>
    <property type="match status" value="1"/>
</dbReference>
<organism evidence="7 8">
    <name type="scientific">Strongyloides papillosus</name>
    <name type="common">Intestinal threadworm</name>
    <dbReference type="NCBI Taxonomy" id="174720"/>
    <lineage>
        <taxon>Eukaryota</taxon>
        <taxon>Metazoa</taxon>
        <taxon>Ecdysozoa</taxon>
        <taxon>Nematoda</taxon>
        <taxon>Chromadorea</taxon>
        <taxon>Rhabditida</taxon>
        <taxon>Tylenchina</taxon>
        <taxon>Panagrolaimomorpha</taxon>
        <taxon>Strongyloidoidea</taxon>
        <taxon>Strongyloididae</taxon>
        <taxon>Strongyloides</taxon>
    </lineage>
</organism>
<keyword evidence="7" id="KW-1185">Reference proteome</keyword>
<evidence type="ECO:0000256" key="1">
    <source>
        <dbReference type="ARBA" id="ARBA00011079"/>
    </source>
</evidence>
<keyword evidence="2" id="KW-0645">Protease</keyword>
<evidence type="ECO:0000313" key="7">
    <source>
        <dbReference type="Proteomes" id="UP000046392"/>
    </source>
</evidence>
<dbReference type="PANTHER" id="PTHR11010:SF101">
    <property type="entry name" value="SERINE PROTEASE F56F10.1-RELATED"/>
    <property type="match status" value="1"/>
</dbReference>
<accession>A0A0N5BL76</accession>
<evidence type="ECO:0000256" key="2">
    <source>
        <dbReference type="ARBA" id="ARBA00022670"/>
    </source>
</evidence>
<evidence type="ECO:0000313" key="8">
    <source>
        <dbReference type="WBParaSite" id="SPAL_0000667700.1"/>
    </source>
</evidence>
<evidence type="ECO:0000256" key="3">
    <source>
        <dbReference type="ARBA" id="ARBA00022729"/>
    </source>
</evidence>
<proteinExistence type="inferred from homology"/>
<dbReference type="PANTHER" id="PTHR11010">
    <property type="entry name" value="PROTEASE S28 PRO-X CARBOXYPEPTIDASE-RELATED"/>
    <property type="match status" value="1"/>
</dbReference>
<dbReference type="SUPFAM" id="SSF53474">
    <property type="entry name" value="alpha/beta-Hydrolases"/>
    <property type="match status" value="1"/>
</dbReference>
<dbReference type="Gene3D" id="3.40.50.1820">
    <property type="entry name" value="alpha/beta hydrolase"/>
    <property type="match status" value="1"/>
</dbReference>
<feature type="signal peptide" evidence="6">
    <location>
        <begin position="1"/>
        <end position="16"/>
    </location>
</feature>
<comment type="similarity">
    <text evidence="1">Belongs to the peptidase S28 family.</text>
</comment>
<sequence>MKLLLVFIFSILYCDGVSQVTSKNVLPHFVFGKPFIGTSLEFGERMHYGQLNGFDKLEKFNLKTNSYACCPDVKEDYFTNKVDHFSTSDTRTWKQRYQYNSKYYKKSNVSDVVFIMIGGEGVASPVWVQKPEYQYIKMAQNHSAYIYQLEHRFFGPSQPFGDTNSMSFENLKYLTPQQALADLDNFIKMVNINFTNPRIVIFGGSYPGGLAAIYKKRYGNAVVGSIASSAGINLQEDYTGYSLGMQDTIRATDPHCYDAVNASFAALQRAALTSDGRSKLNQLFSLDPPFNEANITQLDITNFLANVFAVFQGIIQYTYDGREVVTEKSYTVETLCNYMTKIPSPSGYENIAGIVRWTNSVMGLKANAPFPNSYKDMINGLRMTNYGDARNNSNVENNLEGRGWMWLCCNGLGFFQTTDEGRNIFHDLIPINFFINQCEDIFDNSMNNTYIKAAIKSQKAYYGSADTYSASNVVLPNGEFDPWKRVGVFRNDSSIHQFSFIIPGSAHCSDMYPSYTGEPKGLQNAREFIYKEVDYYIASALTKPKSNESISRSTLTFSTIIISIISFILLSNF</sequence>
<name>A0A0N5BL76_STREA</name>
<dbReference type="Gene3D" id="1.20.120.980">
    <property type="entry name" value="Serine carboxypeptidase S28, SKS domain"/>
    <property type="match status" value="1"/>
</dbReference>
<evidence type="ECO:0000256" key="6">
    <source>
        <dbReference type="SAM" id="SignalP"/>
    </source>
</evidence>
<dbReference type="AlphaFoldDB" id="A0A0N5BL76"/>
<dbReference type="GO" id="GO:0006508">
    <property type="term" value="P:proteolysis"/>
    <property type="evidence" value="ECO:0007669"/>
    <property type="project" value="UniProtKB-KW"/>
</dbReference>
<dbReference type="GO" id="GO:0008239">
    <property type="term" value="F:dipeptidyl-peptidase activity"/>
    <property type="evidence" value="ECO:0007669"/>
    <property type="project" value="TreeGrafter"/>
</dbReference>
<evidence type="ECO:0000256" key="4">
    <source>
        <dbReference type="ARBA" id="ARBA00022801"/>
    </source>
</evidence>
<dbReference type="InterPro" id="IPR029058">
    <property type="entry name" value="AB_hydrolase_fold"/>
</dbReference>
<dbReference type="Proteomes" id="UP000046392">
    <property type="component" value="Unplaced"/>
</dbReference>
<dbReference type="InterPro" id="IPR042269">
    <property type="entry name" value="Ser_carbopepase_S28_SKS"/>
</dbReference>
<dbReference type="FunFam" id="1.20.120.980:FF:000003">
    <property type="entry name" value="Serine protease 16"/>
    <property type="match status" value="1"/>
</dbReference>
<evidence type="ECO:0000256" key="5">
    <source>
        <dbReference type="ARBA" id="ARBA00023180"/>
    </source>
</evidence>
<dbReference type="InterPro" id="IPR008758">
    <property type="entry name" value="Peptidase_S28"/>
</dbReference>
<reference evidence="8" key="1">
    <citation type="submission" date="2017-02" db="UniProtKB">
        <authorList>
            <consortium name="WormBaseParasite"/>
        </authorList>
    </citation>
    <scope>IDENTIFICATION</scope>
</reference>
<feature type="chain" id="PRO_5005894554" evidence="6">
    <location>
        <begin position="17"/>
        <end position="573"/>
    </location>
</feature>
<keyword evidence="3 6" id="KW-0732">Signal</keyword>
<dbReference type="GO" id="GO:0070008">
    <property type="term" value="F:serine-type exopeptidase activity"/>
    <property type="evidence" value="ECO:0007669"/>
    <property type="project" value="InterPro"/>
</dbReference>
<protein>
    <submittedName>
        <fullName evidence="8">Serine carboxypeptidase</fullName>
    </submittedName>
</protein>
<keyword evidence="5" id="KW-0325">Glycoprotein</keyword>